<evidence type="ECO:0000256" key="6">
    <source>
        <dbReference type="ARBA" id="ARBA00023136"/>
    </source>
</evidence>
<keyword evidence="5 7" id="KW-1133">Transmembrane helix</keyword>
<protein>
    <submittedName>
        <fullName evidence="9">Amino acid permease 7</fullName>
    </submittedName>
</protein>
<feature type="transmembrane region" description="Helical" evidence="7">
    <location>
        <begin position="212"/>
        <end position="229"/>
    </location>
</feature>
<dbReference type="EMBL" id="JBBWWQ010000011">
    <property type="protein sequence ID" value="KAK8935565.1"/>
    <property type="molecule type" value="Genomic_DNA"/>
</dbReference>
<comment type="caution">
    <text evidence="9">The sequence shown here is derived from an EMBL/GenBank/DDBJ whole genome shotgun (WGS) entry which is preliminary data.</text>
</comment>
<feature type="transmembrane region" description="Helical" evidence="7">
    <location>
        <begin position="427"/>
        <end position="444"/>
    </location>
</feature>
<evidence type="ECO:0000256" key="4">
    <source>
        <dbReference type="ARBA" id="ARBA00022970"/>
    </source>
</evidence>
<accession>A0AAP0G3C3</accession>
<evidence type="ECO:0000256" key="7">
    <source>
        <dbReference type="SAM" id="Phobius"/>
    </source>
</evidence>
<feature type="transmembrane region" description="Helical" evidence="7">
    <location>
        <begin position="363"/>
        <end position="384"/>
    </location>
</feature>
<keyword evidence="4" id="KW-0029">Amino-acid transport</keyword>
<feature type="transmembrane region" description="Helical" evidence="7">
    <location>
        <begin position="110"/>
        <end position="132"/>
    </location>
</feature>
<evidence type="ECO:0000259" key="8">
    <source>
        <dbReference type="Pfam" id="PF01490"/>
    </source>
</evidence>
<feature type="transmembrane region" description="Helical" evidence="7">
    <location>
        <begin position="236"/>
        <end position="262"/>
    </location>
</feature>
<dbReference type="InterPro" id="IPR013057">
    <property type="entry name" value="AA_transpt_TM"/>
</dbReference>
<dbReference type="PANTHER" id="PTHR48017">
    <property type="entry name" value="OS05G0424000 PROTEIN-RELATED"/>
    <property type="match status" value="1"/>
</dbReference>
<keyword evidence="10" id="KW-1185">Reference proteome</keyword>
<feature type="transmembrane region" description="Helical" evidence="7">
    <location>
        <begin position="83"/>
        <end position="104"/>
    </location>
</feature>
<evidence type="ECO:0000313" key="10">
    <source>
        <dbReference type="Proteomes" id="UP001418222"/>
    </source>
</evidence>
<sequence length="515" mass="57667">MLKTKTILIRIWTTIYSQKEACPAKENERPINKLHGISVYIYYCTLSPLTAIHSQDLGMAVEHSLEISKAAPSDDGKIRNGTVWTCIAHIITGVIGSGVLSLAWSTAQLGWIVGPLAMLCFALVTYISAFLLSDCYRSPNPETGARNYSYMDAVRVTLGKKHTWFCGFLQYLSLFGTATAYVLTTATCMRAIQRSNCYHNKGHDAPCSYGNTFYMLMFGLVQIFFSQIPDFHSMQWISVVAAIMSFTYSFIGLGLGISKVIGNGMIKGMIEGVHTSSKAQKVWLISQAIGDIAFAYPYSIILIEIQDTLKSPPPENQTMKKASMASVIMTTFFYLCCGCFGYAAFGEDTPGNLLTGFGFYEPYWLIDFANACIILHLIGSYQLLSQPIFAFAEWWFSKNLPSSSFVKDFHTINLPLLPPFRVNLFRIFFRTIYVASTTGLALGFPYFNQFIALLGSLNFWPLAIYFPVQMYFVQRKIDAWTSKWVVLKVFSIGCFLVSMFILVGSVEGILSQRLK</sequence>
<dbReference type="Proteomes" id="UP001418222">
    <property type="component" value="Unassembled WGS sequence"/>
</dbReference>
<evidence type="ECO:0000256" key="5">
    <source>
        <dbReference type="ARBA" id="ARBA00022989"/>
    </source>
</evidence>
<evidence type="ECO:0000313" key="9">
    <source>
        <dbReference type="EMBL" id="KAK8935565.1"/>
    </source>
</evidence>
<organism evidence="9 10">
    <name type="scientific">Platanthera zijinensis</name>
    <dbReference type="NCBI Taxonomy" id="2320716"/>
    <lineage>
        <taxon>Eukaryota</taxon>
        <taxon>Viridiplantae</taxon>
        <taxon>Streptophyta</taxon>
        <taxon>Embryophyta</taxon>
        <taxon>Tracheophyta</taxon>
        <taxon>Spermatophyta</taxon>
        <taxon>Magnoliopsida</taxon>
        <taxon>Liliopsida</taxon>
        <taxon>Asparagales</taxon>
        <taxon>Orchidaceae</taxon>
        <taxon>Orchidoideae</taxon>
        <taxon>Orchideae</taxon>
        <taxon>Orchidinae</taxon>
        <taxon>Platanthera</taxon>
    </lineage>
</organism>
<feature type="transmembrane region" description="Helical" evidence="7">
    <location>
        <begin position="324"/>
        <end position="343"/>
    </location>
</feature>
<evidence type="ECO:0000256" key="3">
    <source>
        <dbReference type="ARBA" id="ARBA00022692"/>
    </source>
</evidence>
<dbReference type="AlphaFoldDB" id="A0AAP0G3C3"/>
<proteinExistence type="predicted"/>
<comment type="subcellular location">
    <subcellularLocation>
        <location evidence="1">Membrane</location>
    </subcellularLocation>
</comment>
<dbReference type="GO" id="GO:0006865">
    <property type="term" value="P:amino acid transport"/>
    <property type="evidence" value="ECO:0007669"/>
    <property type="project" value="UniProtKB-KW"/>
</dbReference>
<gene>
    <name evidence="9" type="primary">AAP7</name>
    <name evidence="9" type="ORF">KSP39_PZI013974</name>
</gene>
<keyword evidence="3 7" id="KW-0812">Transmembrane</keyword>
<feature type="transmembrane region" description="Helical" evidence="7">
    <location>
        <begin position="450"/>
        <end position="473"/>
    </location>
</feature>
<name>A0AAP0G3C3_9ASPA</name>
<evidence type="ECO:0000256" key="1">
    <source>
        <dbReference type="ARBA" id="ARBA00004370"/>
    </source>
</evidence>
<evidence type="ECO:0000256" key="2">
    <source>
        <dbReference type="ARBA" id="ARBA00022448"/>
    </source>
</evidence>
<keyword evidence="6 7" id="KW-0472">Membrane</keyword>
<keyword evidence="2" id="KW-0813">Transport</keyword>
<dbReference type="GO" id="GO:0016020">
    <property type="term" value="C:membrane"/>
    <property type="evidence" value="ECO:0007669"/>
    <property type="project" value="UniProtKB-SubCell"/>
</dbReference>
<reference evidence="9 10" key="1">
    <citation type="journal article" date="2022" name="Nat. Plants">
        <title>Genomes of leafy and leafless Platanthera orchids illuminate the evolution of mycoheterotrophy.</title>
        <authorList>
            <person name="Li M.H."/>
            <person name="Liu K.W."/>
            <person name="Li Z."/>
            <person name="Lu H.C."/>
            <person name="Ye Q.L."/>
            <person name="Zhang D."/>
            <person name="Wang J.Y."/>
            <person name="Li Y.F."/>
            <person name="Zhong Z.M."/>
            <person name="Liu X."/>
            <person name="Yu X."/>
            <person name="Liu D.K."/>
            <person name="Tu X.D."/>
            <person name="Liu B."/>
            <person name="Hao Y."/>
            <person name="Liao X.Y."/>
            <person name="Jiang Y.T."/>
            <person name="Sun W.H."/>
            <person name="Chen J."/>
            <person name="Chen Y.Q."/>
            <person name="Ai Y."/>
            <person name="Zhai J.W."/>
            <person name="Wu S.S."/>
            <person name="Zhou Z."/>
            <person name="Hsiao Y.Y."/>
            <person name="Wu W.L."/>
            <person name="Chen Y.Y."/>
            <person name="Lin Y.F."/>
            <person name="Hsu J.L."/>
            <person name="Li C.Y."/>
            <person name="Wang Z.W."/>
            <person name="Zhao X."/>
            <person name="Zhong W.Y."/>
            <person name="Ma X.K."/>
            <person name="Ma L."/>
            <person name="Huang J."/>
            <person name="Chen G.Z."/>
            <person name="Huang M.Z."/>
            <person name="Huang L."/>
            <person name="Peng D.H."/>
            <person name="Luo Y.B."/>
            <person name="Zou S.Q."/>
            <person name="Chen S.P."/>
            <person name="Lan S."/>
            <person name="Tsai W.C."/>
            <person name="Van de Peer Y."/>
            <person name="Liu Z.J."/>
        </authorList>
    </citation>
    <scope>NUCLEOTIDE SEQUENCE [LARGE SCALE GENOMIC DNA]</scope>
    <source>
        <strain evidence="9">Lor287</strain>
    </source>
</reference>
<dbReference type="Gene3D" id="1.20.1740.10">
    <property type="entry name" value="Amino acid/polyamine transporter I"/>
    <property type="match status" value="1"/>
</dbReference>
<feature type="transmembrane region" description="Helical" evidence="7">
    <location>
        <begin position="168"/>
        <end position="192"/>
    </location>
</feature>
<dbReference type="Pfam" id="PF01490">
    <property type="entry name" value="Aa_trans"/>
    <property type="match status" value="1"/>
</dbReference>
<feature type="transmembrane region" description="Helical" evidence="7">
    <location>
        <begin position="485"/>
        <end position="506"/>
    </location>
</feature>
<feature type="domain" description="Amino acid transporter transmembrane" evidence="8">
    <location>
        <begin position="80"/>
        <end position="509"/>
    </location>
</feature>